<evidence type="ECO:0000313" key="9">
    <source>
        <dbReference type="EMBL" id="TSD64291.1"/>
    </source>
</evidence>
<comment type="caution">
    <text evidence="9">The sequence shown here is derived from an EMBL/GenBank/DDBJ whole genome shotgun (WGS) entry which is preliminary data.</text>
</comment>
<dbReference type="Proteomes" id="UP000316988">
    <property type="component" value="Unassembled WGS sequence"/>
</dbReference>
<name>A0A554SD70_9ACTN</name>
<feature type="transmembrane region" description="Helical" evidence="7">
    <location>
        <begin position="50"/>
        <end position="72"/>
    </location>
</feature>
<evidence type="ECO:0000256" key="6">
    <source>
        <dbReference type="ARBA" id="ARBA00023136"/>
    </source>
</evidence>
<proteinExistence type="predicted"/>
<feature type="transmembrane region" description="Helical" evidence="7">
    <location>
        <begin position="92"/>
        <end position="114"/>
    </location>
</feature>
<evidence type="ECO:0000256" key="4">
    <source>
        <dbReference type="ARBA" id="ARBA00022692"/>
    </source>
</evidence>
<comment type="subcellular location">
    <subcellularLocation>
        <location evidence="1">Cell membrane</location>
        <topology evidence="1">Multi-pass membrane protein</topology>
    </subcellularLocation>
</comment>
<evidence type="ECO:0000256" key="7">
    <source>
        <dbReference type="SAM" id="Phobius"/>
    </source>
</evidence>
<dbReference type="Gene3D" id="1.20.1250.20">
    <property type="entry name" value="MFS general substrate transporter like domains"/>
    <property type="match status" value="1"/>
</dbReference>
<protein>
    <submittedName>
        <fullName evidence="9">MFS transporter</fullName>
    </submittedName>
</protein>
<feature type="transmembrane region" description="Helical" evidence="7">
    <location>
        <begin position="135"/>
        <end position="162"/>
    </location>
</feature>
<feature type="transmembrane region" description="Helical" evidence="7">
    <location>
        <begin position="17"/>
        <end position="38"/>
    </location>
</feature>
<keyword evidence="3" id="KW-1003">Cell membrane</keyword>
<dbReference type="AlphaFoldDB" id="A0A554SD70"/>
<feature type="domain" description="Major facilitator superfamily (MFS) profile" evidence="8">
    <location>
        <begin position="14"/>
        <end position="391"/>
    </location>
</feature>
<reference evidence="9 10" key="1">
    <citation type="submission" date="2019-07" db="EMBL/GenBank/DDBJ databases">
        <authorList>
            <person name="Zhao L.H."/>
        </authorList>
    </citation>
    <scope>NUCLEOTIDE SEQUENCE [LARGE SCALE GENOMIC DNA]</scope>
    <source>
        <strain evidence="9 10">Co35</strain>
    </source>
</reference>
<feature type="transmembrane region" description="Helical" evidence="7">
    <location>
        <begin position="334"/>
        <end position="360"/>
    </location>
</feature>
<dbReference type="InterPro" id="IPR020846">
    <property type="entry name" value="MFS_dom"/>
</dbReference>
<feature type="transmembrane region" description="Helical" evidence="7">
    <location>
        <begin position="207"/>
        <end position="227"/>
    </location>
</feature>
<dbReference type="PROSITE" id="PS50850">
    <property type="entry name" value="MFS"/>
    <property type="match status" value="1"/>
</dbReference>
<keyword evidence="2" id="KW-0813">Transport</keyword>
<dbReference type="GO" id="GO:0022857">
    <property type="term" value="F:transmembrane transporter activity"/>
    <property type="evidence" value="ECO:0007669"/>
    <property type="project" value="InterPro"/>
</dbReference>
<dbReference type="InterPro" id="IPR036259">
    <property type="entry name" value="MFS_trans_sf"/>
</dbReference>
<dbReference type="InterPro" id="IPR050171">
    <property type="entry name" value="MFS_Transporters"/>
</dbReference>
<dbReference type="Pfam" id="PF07690">
    <property type="entry name" value="MFS_1"/>
    <property type="match status" value="1"/>
</dbReference>
<dbReference type="SUPFAM" id="SSF103473">
    <property type="entry name" value="MFS general substrate transporter"/>
    <property type="match status" value="1"/>
</dbReference>
<organism evidence="9 10">
    <name type="scientific">Aeromicrobium piscarium</name>
    <dbReference type="NCBI Taxonomy" id="2590901"/>
    <lineage>
        <taxon>Bacteria</taxon>
        <taxon>Bacillati</taxon>
        <taxon>Actinomycetota</taxon>
        <taxon>Actinomycetes</taxon>
        <taxon>Propionibacteriales</taxon>
        <taxon>Nocardioidaceae</taxon>
        <taxon>Aeromicrobium</taxon>
    </lineage>
</organism>
<keyword evidence="5 7" id="KW-1133">Transmembrane helix</keyword>
<gene>
    <name evidence="9" type="ORF">FNM00_07015</name>
</gene>
<feature type="transmembrane region" description="Helical" evidence="7">
    <location>
        <begin position="247"/>
        <end position="266"/>
    </location>
</feature>
<accession>A0A554SD70</accession>
<evidence type="ECO:0000256" key="2">
    <source>
        <dbReference type="ARBA" id="ARBA00022448"/>
    </source>
</evidence>
<evidence type="ECO:0000259" key="8">
    <source>
        <dbReference type="PROSITE" id="PS50850"/>
    </source>
</evidence>
<feature type="transmembrane region" description="Helical" evidence="7">
    <location>
        <begin position="168"/>
        <end position="186"/>
    </location>
</feature>
<dbReference type="RefSeq" id="WP_143912733.1">
    <property type="nucleotide sequence ID" value="NZ_VLNT01000004.1"/>
</dbReference>
<feature type="transmembrane region" description="Helical" evidence="7">
    <location>
        <begin position="366"/>
        <end position="386"/>
    </location>
</feature>
<sequence>MATSALRQQNGTRAVTGVVWTMVAASLPPFLIGTIAIQIGRSFSFTPAQLGLSVAAYYIVSAALSPIGGHLVALLGPQNSLRLAAAGSSVGLAAVALASSAEAVIIALAFLGLPNCLVQPSSNHVLSTIDQPRRGLAFGLVQSAIPLATLTSGLLLAVFGNAASWRPAIWIVVALTLVAQLVIPAGPRRPARVTRPGAGPAPAQIQAGGSLLMIGLVLGAFLASFAATTLPSFVAVTGEELVLSPTTIAAAQITGSLACISVRIVVAWRGGRRDGPGALSLVAWLLALGSVGYLLIAWGVAWTYVAGVVLAYALGWGWNGLFNLSVTYARPDRIAAATGMTQGGVFFGGVCGPLVFAAIAGEGPFGPSWTAIAGAALLAAATLWLAQRHWTRTEGETTR</sequence>
<feature type="transmembrane region" description="Helical" evidence="7">
    <location>
        <begin position="302"/>
        <end position="322"/>
    </location>
</feature>
<keyword evidence="4 7" id="KW-0812">Transmembrane</keyword>
<dbReference type="InterPro" id="IPR011701">
    <property type="entry name" value="MFS"/>
</dbReference>
<dbReference type="PANTHER" id="PTHR23517:SF3">
    <property type="entry name" value="INTEGRAL MEMBRANE TRANSPORT PROTEIN"/>
    <property type="match status" value="1"/>
</dbReference>
<dbReference type="EMBL" id="VLNT01000004">
    <property type="protein sequence ID" value="TSD64291.1"/>
    <property type="molecule type" value="Genomic_DNA"/>
</dbReference>
<feature type="transmembrane region" description="Helical" evidence="7">
    <location>
        <begin position="278"/>
        <end position="296"/>
    </location>
</feature>
<evidence type="ECO:0000313" key="10">
    <source>
        <dbReference type="Proteomes" id="UP000316988"/>
    </source>
</evidence>
<evidence type="ECO:0000256" key="1">
    <source>
        <dbReference type="ARBA" id="ARBA00004651"/>
    </source>
</evidence>
<evidence type="ECO:0000256" key="3">
    <source>
        <dbReference type="ARBA" id="ARBA00022475"/>
    </source>
</evidence>
<keyword evidence="6 7" id="KW-0472">Membrane</keyword>
<evidence type="ECO:0000256" key="5">
    <source>
        <dbReference type="ARBA" id="ARBA00022989"/>
    </source>
</evidence>
<dbReference type="GO" id="GO:0005886">
    <property type="term" value="C:plasma membrane"/>
    <property type="evidence" value="ECO:0007669"/>
    <property type="project" value="UniProtKB-SubCell"/>
</dbReference>
<dbReference type="PANTHER" id="PTHR23517">
    <property type="entry name" value="RESISTANCE PROTEIN MDTM, PUTATIVE-RELATED-RELATED"/>
    <property type="match status" value="1"/>
</dbReference>
<keyword evidence="10" id="KW-1185">Reference proteome</keyword>
<dbReference type="OrthoDB" id="7030876at2"/>